<dbReference type="SUPFAM" id="SSF160527">
    <property type="entry name" value="V-type ATPase subunit E-like"/>
    <property type="match status" value="1"/>
</dbReference>
<name>A0A1M6RNE8_9FIRM</name>
<dbReference type="RefSeq" id="WP_073275861.1">
    <property type="nucleotide sequence ID" value="NZ_FRAC01000011.1"/>
</dbReference>
<accession>A0A1M6RNE8</accession>
<dbReference type="InterPro" id="IPR038495">
    <property type="entry name" value="ATPase_E_C"/>
</dbReference>
<evidence type="ECO:0000313" key="1">
    <source>
        <dbReference type="EMBL" id="SHK33858.1"/>
    </source>
</evidence>
<dbReference type="EMBL" id="FRAC01000011">
    <property type="protein sequence ID" value="SHK33858.1"/>
    <property type="molecule type" value="Genomic_DNA"/>
</dbReference>
<protein>
    <submittedName>
        <fullName evidence="1">H+-ATPase subunit E/Vma4</fullName>
    </submittedName>
</protein>
<dbReference type="OrthoDB" id="1768593at2"/>
<reference evidence="1 2" key="1">
    <citation type="submission" date="2016-11" db="EMBL/GenBank/DDBJ databases">
        <authorList>
            <person name="Jaros S."/>
            <person name="Januszkiewicz K."/>
            <person name="Wedrychowicz H."/>
        </authorList>
    </citation>
    <scope>NUCLEOTIDE SEQUENCE [LARGE SCALE GENOMIC DNA]</scope>
    <source>
        <strain evidence="1 2">DSM 15929</strain>
    </source>
</reference>
<dbReference type="Gene3D" id="3.30.2320.30">
    <property type="entry name" value="ATP synthase, E subunit, C-terminal"/>
    <property type="match status" value="1"/>
</dbReference>
<dbReference type="STRING" id="1121322.SAMN02745136_02239"/>
<gene>
    <name evidence="1" type="ORF">SAMN02745136_02239</name>
</gene>
<keyword evidence="2" id="KW-1185">Reference proteome</keyword>
<dbReference type="AlphaFoldDB" id="A0A1M6RNE8"/>
<organism evidence="1 2">
    <name type="scientific">Anaerocolumna jejuensis DSM 15929</name>
    <dbReference type="NCBI Taxonomy" id="1121322"/>
    <lineage>
        <taxon>Bacteria</taxon>
        <taxon>Bacillati</taxon>
        <taxon>Bacillota</taxon>
        <taxon>Clostridia</taxon>
        <taxon>Lachnospirales</taxon>
        <taxon>Lachnospiraceae</taxon>
        <taxon>Anaerocolumna</taxon>
    </lineage>
</organism>
<dbReference type="Proteomes" id="UP000184386">
    <property type="component" value="Unassembled WGS sequence"/>
</dbReference>
<sequence>MTLDEKLEQFYNSAMESATSQNIEIIEEYQKSLQLIYDEHKEEEIRKADAAYRAESERLLREKNKDVASESINLKRKLSDRAYDLKAQLFGDVSTKLQGYMKTSEYNDLLARQIKTARDFAGKDKITIYINPTDAAQKASLEASTGVELTVSDRDFIGGIRAVIQEKSILIDNSFLTRMEESKNKFAVG</sequence>
<evidence type="ECO:0000313" key="2">
    <source>
        <dbReference type="Proteomes" id="UP000184386"/>
    </source>
</evidence>
<proteinExistence type="predicted"/>